<feature type="compositionally biased region" description="Polar residues" evidence="1">
    <location>
        <begin position="72"/>
        <end position="85"/>
    </location>
</feature>
<gene>
    <name evidence="3" type="ORF">F3Y22_tig00110597pilonHSYRG00179</name>
</gene>
<feature type="region of interest" description="Disordered" evidence="1">
    <location>
        <begin position="40"/>
        <end position="85"/>
    </location>
</feature>
<organism evidence="3 4">
    <name type="scientific">Hibiscus syriacus</name>
    <name type="common">Rose of Sharon</name>
    <dbReference type="NCBI Taxonomy" id="106335"/>
    <lineage>
        <taxon>Eukaryota</taxon>
        <taxon>Viridiplantae</taxon>
        <taxon>Streptophyta</taxon>
        <taxon>Embryophyta</taxon>
        <taxon>Tracheophyta</taxon>
        <taxon>Spermatophyta</taxon>
        <taxon>Magnoliopsida</taxon>
        <taxon>eudicotyledons</taxon>
        <taxon>Gunneridae</taxon>
        <taxon>Pentapetalae</taxon>
        <taxon>rosids</taxon>
        <taxon>malvids</taxon>
        <taxon>Malvales</taxon>
        <taxon>Malvaceae</taxon>
        <taxon>Malvoideae</taxon>
        <taxon>Hibiscus</taxon>
    </lineage>
</organism>
<comment type="caution">
    <text evidence="3">The sequence shown here is derived from an EMBL/GenBank/DDBJ whole genome shotgun (WGS) entry which is preliminary data.</text>
</comment>
<evidence type="ECO:0000313" key="3">
    <source>
        <dbReference type="EMBL" id="KAE8698430.1"/>
    </source>
</evidence>
<evidence type="ECO:0000256" key="1">
    <source>
        <dbReference type="SAM" id="MobiDB-lite"/>
    </source>
</evidence>
<proteinExistence type="predicted"/>
<accession>A0A6A3A292</accession>
<keyword evidence="4" id="KW-1185">Reference proteome</keyword>
<dbReference type="AlphaFoldDB" id="A0A6A3A292"/>
<dbReference type="EMBL" id="VEPZ02001044">
    <property type="protein sequence ID" value="KAE8698430.1"/>
    <property type="molecule type" value="Genomic_DNA"/>
</dbReference>
<feature type="chain" id="PRO_5025690435" evidence="2">
    <location>
        <begin position="28"/>
        <end position="181"/>
    </location>
</feature>
<evidence type="ECO:0000256" key="2">
    <source>
        <dbReference type="SAM" id="SignalP"/>
    </source>
</evidence>
<protein>
    <submittedName>
        <fullName evidence="3">Uncharacterized protein</fullName>
    </submittedName>
</protein>
<reference evidence="3" key="1">
    <citation type="submission" date="2019-09" db="EMBL/GenBank/DDBJ databases">
        <title>Draft genome information of white flower Hibiscus syriacus.</title>
        <authorList>
            <person name="Kim Y.-M."/>
        </authorList>
    </citation>
    <scope>NUCLEOTIDE SEQUENCE [LARGE SCALE GENOMIC DNA]</scope>
    <source>
        <strain evidence="3">YM2019G1</strain>
    </source>
</reference>
<name>A0A6A3A292_HIBSY</name>
<dbReference type="Proteomes" id="UP000436088">
    <property type="component" value="Unassembled WGS sequence"/>
</dbReference>
<keyword evidence="2" id="KW-0732">Signal</keyword>
<feature type="signal peptide" evidence="2">
    <location>
        <begin position="1"/>
        <end position="27"/>
    </location>
</feature>
<sequence length="181" mass="20185">MITGSMHSYGFKGVVIFLGLTLCYVLGEGELGLATSKQKNLGAKKPNNPPRHAVKSIQLEPSYIPNKEESPTSEQPSRTVTSQQIWRRNGSYPKGTIPKAIVLTGGYNYAGIKGDMRVYQPFVEFDIISGPWYDFECVQVGWVVNPRTYGDRETRLFAPDSSNIVFSLSRLMHRIKPAVSI</sequence>
<evidence type="ECO:0000313" key="4">
    <source>
        <dbReference type="Proteomes" id="UP000436088"/>
    </source>
</evidence>